<sequence>MESALRERLLAGESSWPEEARGRRKLVAGGRRLVRMLAIRMRLKNFSSVSLKANRLWKRRVGRSLIRC</sequence>
<proteinExistence type="predicted"/>
<evidence type="ECO:0000313" key="1">
    <source>
        <dbReference type="EMBL" id="QSS55544.1"/>
    </source>
</evidence>
<dbReference type="AlphaFoldDB" id="A0A8A1LT01"/>
<dbReference type="VEuPathDB" id="FungiDB:I7I53_03453"/>
<organism evidence="1 2">
    <name type="scientific">Ajellomyces capsulatus (strain H88)</name>
    <name type="common">Darling's disease fungus</name>
    <name type="synonym">Histoplasma capsulatum</name>
    <dbReference type="NCBI Taxonomy" id="544711"/>
    <lineage>
        <taxon>Eukaryota</taxon>
        <taxon>Fungi</taxon>
        <taxon>Dikarya</taxon>
        <taxon>Ascomycota</taxon>
        <taxon>Pezizomycotina</taxon>
        <taxon>Eurotiomycetes</taxon>
        <taxon>Eurotiomycetidae</taxon>
        <taxon>Onygenales</taxon>
        <taxon>Ajellomycetaceae</taxon>
        <taxon>Histoplasma</taxon>
    </lineage>
</organism>
<dbReference type="EMBL" id="CP069105">
    <property type="protein sequence ID" value="QSS55544.1"/>
    <property type="molecule type" value="Genomic_DNA"/>
</dbReference>
<reference evidence="1" key="1">
    <citation type="submission" date="2021-01" db="EMBL/GenBank/DDBJ databases">
        <title>Chromosome-level genome assembly of a human fungal pathogen reveals clustering of transcriptionally co-regulated genes.</title>
        <authorList>
            <person name="Voorhies M."/>
            <person name="Cohen S."/>
            <person name="Shea T.P."/>
            <person name="Petrus S."/>
            <person name="Munoz J.F."/>
            <person name="Poplawski S."/>
            <person name="Goldman W.E."/>
            <person name="Michael T."/>
            <person name="Cuomo C.A."/>
            <person name="Sil A."/>
            <person name="Beyhan S."/>
        </authorList>
    </citation>
    <scope>NUCLEOTIDE SEQUENCE</scope>
    <source>
        <strain evidence="1">H88</strain>
    </source>
</reference>
<evidence type="ECO:0000313" key="2">
    <source>
        <dbReference type="Proteomes" id="UP000663419"/>
    </source>
</evidence>
<name>A0A8A1LT01_AJEC8</name>
<accession>A0A8A1LT01</accession>
<gene>
    <name evidence="1" type="ORF">I7I53_03453</name>
</gene>
<protein>
    <submittedName>
        <fullName evidence="1">Uncharacterized protein</fullName>
    </submittedName>
</protein>
<dbReference type="Proteomes" id="UP000663419">
    <property type="component" value="Chromosome 4"/>
</dbReference>